<dbReference type="AlphaFoldDB" id="A0A0M0C0E5"/>
<dbReference type="PANTHER" id="PTHR42240">
    <property type="entry name" value="DUF211 DOMAIN-CONTAINING PROTEIN"/>
    <property type="match status" value="1"/>
</dbReference>
<dbReference type="Proteomes" id="UP000037237">
    <property type="component" value="Unassembled WGS sequence"/>
</dbReference>
<comment type="caution">
    <text evidence="1">The sequence shown here is derived from an EMBL/GenBank/DDBJ whole genome shotgun (WGS) entry which is preliminary data.</text>
</comment>
<dbReference type="EMBL" id="LFWU01000019">
    <property type="protein sequence ID" value="KON33856.1"/>
    <property type="molecule type" value="Genomic_DNA"/>
</dbReference>
<dbReference type="Gene3D" id="3.30.70.1340">
    <property type="entry name" value="MTH889-like domain"/>
    <property type="match status" value="1"/>
</dbReference>
<organism evidence="1 2">
    <name type="scientific">miscellaneous Crenarchaeota group-1 archaeon SG8-32-1</name>
    <dbReference type="NCBI Taxonomy" id="1685124"/>
    <lineage>
        <taxon>Archaea</taxon>
        <taxon>Candidatus Bathyarchaeota</taxon>
        <taxon>MCG-1</taxon>
    </lineage>
</organism>
<evidence type="ECO:0000313" key="2">
    <source>
        <dbReference type="Proteomes" id="UP000037237"/>
    </source>
</evidence>
<dbReference type="Pfam" id="PF02680">
    <property type="entry name" value="DUF211"/>
    <property type="match status" value="1"/>
</dbReference>
<name>A0A0M0C0E5_9ARCH</name>
<evidence type="ECO:0008006" key="3">
    <source>
        <dbReference type="Google" id="ProtNLM"/>
    </source>
</evidence>
<dbReference type="InterPro" id="IPR003831">
    <property type="entry name" value="DUF211"/>
</dbReference>
<accession>A0A0M0C0E5</accession>
<evidence type="ECO:0000313" key="1">
    <source>
        <dbReference type="EMBL" id="KON33856.1"/>
    </source>
</evidence>
<dbReference type="PANTHER" id="PTHR42240:SF1">
    <property type="entry name" value="DUF211 DOMAIN-CONTAINING PROTEIN"/>
    <property type="match status" value="1"/>
</dbReference>
<sequence>MLVVQKMIRRLILDVLKPHKPNVVEVSEALSHLEGVEGVNIIINEIDQQVENAKVIIVGVSISFEDIQKKLEEFGATIHSIDEVAAGKKIVEEVTTPQDSSARM</sequence>
<dbReference type="InterPro" id="IPR023129">
    <property type="entry name" value="MTH889-like_dom_sf"/>
</dbReference>
<protein>
    <recommendedName>
        <fullName evidence="3">DUF211 domain-containing protein</fullName>
    </recommendedName>
</protein>
<dbReference type="SUPFAM" id="SSF160363">
    <property type="entry name" value="MTH889-like"/>
    <property type="match status" value="1"/>
</dbReference>
<proteinExistence type="predicted"/>
<reference evidence="1 2" key="1">
    <citation type="submission" date="2015-06" db="EMBL/GenBank/DDBJ databases">
        <title>New insights into the roles of widespread benthic archaea in carbon and nitrogen cycling.</title>
        <authorList>
            <person name="Lazar C.S."/>
            <person name="Baker B.J."/>
            <person name="Seitz K.W."/>
            <person name="Hyde A.S."/>
            <person name="Dick G.J."/>
            <person name="Hinrichs K.-U."/>
            <person name="Teske A.P."/>
        </authorList>
    </citation>
    <scope>NUCLEOTIDE SEQUENCE [LARGE SCALE GENOMIC DNA]</scope>
    <source>
        <strain evidence="1">SG8-32-1</strain>
    </source>
</reference>
<dbReference type="PATRIC" id="fig|1685124.3.peg.136"/>
<gene>
    <name evidence="1" type="ORF">AC477_01080</name>
</gene>